<evidence type="ECO:0000259" key="2">
    <source>
        <dbReference type="Pfam" id="PF07883"/>
    </source>
</evidence>
<feature type="domain" description="Cupin type-2" evidence="2">
    <location>
        <begin position="40"/>
        <end position="107"/>
    </location>
</feature>
<dbReference type="Gene3D" id="2.60.120.10">
    <property type="entry name" value="Jelly Rolls"/>
    <property type="match status" value="1"/>
</dbReference>
<dbReference type="PANTHER" id="PTHR35848">
    <property type="entry name" value="OXALATE-BINDING PROTEIN"/>
    <property type="match status" value="1"/>
</dbReference>
<gene>
    <name evidence="3" type="ORF">IPP58_12270</name>
</gene>
<name>A0A9D7SGU6_9BACT</name>
<protein>
    <submittedName>
        <fullName evidence="3">Cupin domain-containing protein</fullName>
    </submittedName>
</protein>
<dbReference type="EMBL" id="JADKIO010000009">
    <property type="protein sequence ID" value="MBK9797245.1"/>
    <property type="molecule type" value="Genomic_DNA"/>
</dbReference>
<dbReference type="SUPFAM" id="SSF51182">
    <property type="entry name" value="RmlC-like cupins"/>
    <property type="match status" value="1"/>
</dbReference>
<accession>A0A9D7SGU6</accession>
<dbReference type="InterPro" id="IPR013096">
    <property type="entry name" value="Cupin_2"/>
</dbReference>
<dbReference type="Proteomes" id="UP000886657">
    <property type="component" value="Unassembled WGS sequence"/>
</dbReference>
<evidence type="ECO:0000313" key="4">
    <source>
        <dbReference type="Proteomes" id="UP000886657"/>
    </source>
</evidence>
<dbReference type="InterPro" id="IPR011051">
    <property type="entry name" value="RmlC_Cupin_sf"/>
</dbReference>
<organism evidence="3 4">
    <name type="scientific">Candidatus Geothrix skivensis</name>
    <dbReference type="NCBI Taxonomy" id="2954439"/>
    <lineage>
        <taxon>Bacteria</taxon>
        <taxon>Pseudomonadati</taxon>
        <taxon>Acidobacteriota</taxon>
        <taxon>Holophagae</taxon>
        <taxon>Holophagales</taxon>
        <taxon>Holophagaceae</taxon>
        <taxon>Geothrix</taxon>
    </lineage>
</organism>
<dbReference type="InterPro" id="IPR051610">
    <property type="entry name" value="GPI/OXD"/>
</dbReference>
<comment type="caution">
    <text evidence="3">The sequence shown here is derived from an EMBL/GenBank/DDBJ whole genome shotgun (WGS) entry which is preliminary data.</text>
</comment>
<evidence type="ECO:0000256" key="1">
    <source>
        <dbReference type="ARBA" id="ARBA00022723"/>
    </source>
</evidence>
<dbReference type="PANTHER" id="PTHR35848:SF6">
    <property type="entry name" value="CUPIN TYPE-2 DOMAIN-CONTAINING PROTEIN"/>
    <property type="match status" value="1"/>
</dbReference>
<proteinExistence type="predicted"/>
<dbReference type="AlphaFoldDB" id="A0A9D7SGU6"/>
<evidence type="ECO:0000313" key="3">
    <source>
        <dbReference type="EMBL" id="MBK9797245.1"/>
    </source>
</evidence>
<dbReference type="GO" id="GO:0046872">
    <property type="term" value="F:metal ion binding"/>
    <property type="evidence" value="ECO:0007669"/>
    <property type="project" value="UniProtKB-KW"/>
</dbReference>
<reference evidence="3" key="1">
    <citation type="submission" date="2020-10" db="EMBL/GenBank/DDBJ databases">
        <title>Connecting structure to function with the recovery of over 1000 high-quality activated sludge metagenome-assembled genomes encoding full-length rRNA genes using long-read sequencing.</title>
        <authorList>
            <person name="Singleton C.M."/>
            <person name="Petriglieri F."/>
            <person name="Kristensen J.M."/>
            <person name="Kirkegaard R.H."/>
            <person name="Michaelsen T.Y."/>
            <person name="Andersen M.H."/>
            <person name="Karst S.M."/>
            <person name="Dueholm M.S."/>
            <person name="Nielsen P.H."/>
            <person name="Albertsen M."/>
        </authorList>
    </citation>
    <scope>NUCLEOTIDE SEQUENCE</scope>
    <source>
        <strain evidence="3">Skiv_18-Q3-R9-52_MAXAC.067</strain>
    </source>
</reference>
<sequence>MRIHSLQEVPVMTLGSGAAIQKHMLVGPGEVPHVMQFVRACFQPSQVAPAHAHPDMTELFYIESGEGTLIVDGVPHPLRPGVSFLVEPGEQHEIRSSPGSELVVVYVSVHS</sequence>
<keyword evidence="1" id="KW-0479">Metal-binding</keyword>
<dbReference type="InterPro" id="IPR014710">
    <property type="entry name" value="RmlC-like_jellyroll"/>
</dbReference>
<dbReference type="Pfam" id="PF07883">
    <property type="entry name" value="Cupin_2"/>
    <property type="match status" value="1"/>
</dbReference>